<name>A0ABT3NCF6_9BACT</name>
<dbReference type="RefSeq" id="WP_265426064.1">
    <property type="nucleotide sequence ID" value="NZ_JAPFPW010000022.1"/>
</dbReference>
<protein>
    <recommendedName>
        <fullName evidence="3">PBP domain-containing protein</fullName>
    </recommendedName>
</protein>
<dbReference type="Proteomes" id="UP001209681">
    <property type="component" value="Unassembled WGS sequence"/>
</dbReference>
<sequence length="141" mass="15578">MMKHVRIGALILLFLAGFTGHALADVLIIANRSVPVATISKSEVERIYRGQMSRWEDGSRINFAVLRGDTMEGFLSDYVKMSASQFDQHWKRQVFTGRGQMPPAMGRASDMVTYVANTQGAIGFVPEGTRTDEVKVLGITP</sequence>
<dbReference type="EMBL" id="JAPFPW010000022">
    <property type="protein sequence ID" value="MCW7755141.1"/>
    <property type="molecule type" value="Genomic_DNA"/>
</dbReference>
<organism evidence="1 2">
    <name type="scientific">Desulfobotulus pelophilus</name>
    <dbReference type="NCBI Taxonomy" id="2823377"/>
    <lineage>
        <taxon>Bacteria</taxon>
        <taxon>Pseudomonadati</taxon>
        <taxon>Thermodesulfobacteriota</taxon>
        <taxon>Desulfobacteria</taxon>
        <taxon>Desulfobacterales</taxon>
        <taxon>Desulfobacteraceae</taxon>
        <taxon>Desulfobotulus</taxon>
    </lineage>
</organism>
<gene>
    <name evidence="1" type="ORF">OOT00_14225</name>
</gene>
<comment type="caution">
    <text evidence="1">The sequence shown here is derived from an EMBL/GenBank/DDBJ whole genome shotgun (WGS) entry which is preliminary data.</text>
</comment>
<proteinExistence type="predicted"/>
<evidence type="ECO:0000313" key="1">
    <source>
        <dbReference type="EMBL" id="MCW7755141.1"/>
    </source>
</evidence>
<dbReference type="SUPFAM" id="SSF53850">
    <property type="entry name" value="Periplasmic binding protein-like II"/>
    <property type="match status" value="1"/>
</dbReference>
<keyword evidence="2" id="KW-1185">Reference proteome</keyword>
<evidence type="ECO:0008006" key="3">
    <source>
        <dbReference type="Google" id="ProtNLM"/>
    </source>
</evidence>
<reference evidence="1 2" key="1">
    <citation type="submission" date="2022-11" db="EMBL/GenBank/DDBJ databases">
        <title>Desulfobotulus tamanensis H1 sp. nov. - anaerobic, alkaliphilic, sulphate reducing bacterium isolated from terrestrial mud volcano.</title>
        <authorList>
            <person name="Frolova A."/>
            <person name="Merkel A.Y."/>
            <person name="Slobodkin A.I."/>
        </authorList>
    </citation>
    <scope>NUCLEOTIDE SEQUENCE [LARGE SCALE GENOMIC DNA]</scope>
    <source>
        <strain evidence="1 2">H1</strain>
    </source>
</reference>
<dbReference type="Gene3D" id="3.40.190.10">
    <property type="entry name" value="Periplasmic binding protein-like II"/>
    <property type="match status" value="1"/>
</dbReference>
<accession>A0ABT3NCF6</accession>
<evidence type="ECO:0000313" key="2">
    <source>
        <dbReference type="Proteomes" id="UP001209681"/>
    </source>
</evidence>